<dbReference type="PANTHER" id="PTHR46156">
    <property type="entry name" value="CCCH ZINGC FINGER"/>
    <property type="match status" value="1"/>
</dbReference>
<name>A0A4P9ZN63_9FUNG</name>
<gene>
    <name evidence="7" type="ORF">BJ085DRAFT_8780</name>
</gene>
<feature type="zinc finger region" description="C3H1-type" evidence="5">
    <location>
        <begin position="43"/>
        <end position="69"/>
    </location>
</feature>
<evidence type="ECO:0000256" key="1">
    <source>
        <dbReference type="ARBA" id="ARBA00022723"/>
    </source>
</evidence>
<feature type="zinc finger region" description="C3H1-type" evidence="5">
    <location>
        <begin position="15"/>
        <end position="42"/>
    </location>
</feature>
<keyword evidence="4 5" id="KW-0862">Zinc</keyword>
<evidence type="ECO:0000256" key="4">
    <source>
        <dbReference type="ARBA" id="ARBA00022833"/>
    </source>
</evidence>
<evidence type="ECO:0000259" key="6">
    <source>
        <dbReference type="PROSITE" id="PS50103"/>
    </source>
</evidence>
<keyword evidence="1 5" id="KW-0479">Metal-binding</keyword>
<feature type="non-terminal residue" evidence="7">
    <location>
        <position position="117"/>
    </location>
</feature>
<feature type="domain" description="C3H1-type" evidence="6">
    <location>
        <begin position="15"/>
        <end position="42"/>
    </location>
</feature>
<dbReference type="Proteomes" id="UP000268162">
    <property type="component" value="Unassembled WGS sequence"/>
</dbReference>
<dbReference type="GO" id="GO:0005634">
    <property type="term" value="C:nucleus"/>
    <property type="evidence" value="ECO:0007669"/>
    <property type="project" value="TreeGrafter"/>
</dbReference>
<keyword evidence="2" id="KW-0677">Repeat</keyword>
<sequence length="117" mass="13295">GRCSAGEKCPFIHDPNRIAMCTRFLRGACTLGDKCPFSHDLKPERVPLCSHFQRGLCTKEDCPYLHIKMSADAPVCRDFVEEGFCSRGKQCDKRHVYECPDFTERGECSKPNCKLPH</sequence>
<dbReference type="SUPFAM" id="SSF90229">
    <property type="entry name" value="CCCH zinc finger"/>
    <property type="match status" value="2"/>
</dbReference>
<proteinExistence type="predicted"/>
<dbReference type="AlphaFoldDB" id="A0A4P9ZN63"/>
<dbReference type="PROSITE" id="PS50103">
    <property type="entry name" value="ZF_C3H1"/>
    <property type="match status" value="3"/>
</dbReference>
<evidence type="ECO:0000313" key="7">
    <source>
        <dbReference type="EMBL" id="RKP34595.1"/>
    </source>
</evidence>
<evidence type="ECO:0000256" key="5">
    <source>
        <dbReference type="PROSITE-ProRule" id="PRU00723"/>
    </source>
</evidence>
<evidence type="ECO:0000256" key="3">
    <source>
        <dbReference type="ARBA" id="ARBA00022771"/>
    </source>
</evidence>
<dbReference type="SMART" id="SM00356">
    <property type="entry name" value="ZnF_C3H1"/>
    <property type="match status" value="3"/>
</dbReference>
<organism evidence="7 8">
    <name type="scientific">Dimargaris cristalligena</name>
    <dbReference type="NCBI Taxonomy" id="215637"/>
    <lineage>
        <taxon>Eukaryota</taxon>
        <taxon>Fungi</taxon>
        <taxon>Fungi incertae sedis</taxon>
        <taxon>Zoopagomycota</taxon>
        <taxon>Kickxellomycotina</taxon>
        <taxon>Dimargaritomycetes</taxon>
        <taxon>Dimargaritales</taxon>
        <taxon>Dimargaritaceae</taxon>
        <taxon>Dimargaris</taxon>
    </lineage>
</organism>
<dbReference type="GO" id="GO:0008270">
    <property type="term" value="F:zinc ion binding"/>
    <property type="evidence" value="ECO:0007669"/>
    <property type="project" value="UniProtKB-KW"/>
</dbReference>
<dbReference type="STRING" id="215637.A0A4P9ZN63"/>
<dbReference type="Gene3D" id="4.10.1000.10">
    <property type="entry name" value="Zinc finger, CCCH-type"/>
    <property type="match status" value="2"/>
</dbReference>
<dbReference type="FunFam" id="4.10.1000.10:FF:000008">
    <property type="entry name" value="zinc finger CCCH domain-containing protein 3"/>
    <property type="match status" value="1"/>
</dbReference>
<dbReference type="InterPro" id="IPR000571">
    <property type="entry name" value="Znf_CCCH"/>
</dbReference>
<dbReference type="Pfam" id="PF18044">
    <property type="entry name" value="zf-CCCH_4"/>
    <property type="match status" value="1"/>
</dbReference>
<reference evidence="8" key="1">
    <citation type="journal article" date="2018" name="Nat. Microbiol.">
        <title>Leveraging single-cell genomics to expand the fungal tree of life.</title>
        <authorList>
            <person name="Ahrendt S.R."/>
            <person name="Quandt C.A."/>
            <person name="Ciobanu D."/>
            <person name="Clum A."/>
            <person name="Salamov A."/>
            <person name="Andreopoulos B."/>
            <person name="Cheng J.F."/>
            <person name="Woyke T."/>
            <person name="Pelin A."/>
            <person name="Henrissat B."/>
            <person name="Reynolds N.K."/>
            <person name="Benny G.L."/>
            <person name="Smith M.E."/>
            <person name="James T.Y."/>
            <person name="Grigoriev I.V."/>
        </authorList>
    </citation>
    <scope>NUCLEOTIDE SEQUENCE [LARGE SCALE GENOMIC DNA]</scope>
    <source>
        <strain evidence="8">RSA 468</strain>
    </source>
</reference>
<evidence type="ECO:0000313" key="8">
    <source>
        <dbReference type="Proteomes" id="UP000268162"/>
    </source>
</evidence>
<feature type="zinc finger region" description="C3H1-type" evidence="5">
    <location>
        <begin position="70"/>
        <end position="98"/>
    </location>
</feature>
<accession>A0A4P9ZN63</accession>
<feature type="non-terminal residue" evidence="7">
    <location>
        <position position="1"/>
    </location>
</feature>
<dbReference type="Pfam" id="PF14608">
    <property type="entry name" value="zf-CCCH_2"/>
    <property type="match status" value="3"/>
</dbReference>
<dbReference type="InterPro" id="IPR036855">
    <property type="entry name" value="Znf_CCCH_sf"/>
</dbReference>
<evidence type="ECO:0000256" key="2">
    <source>
        <dbReference type="ARBA" id="ARBA00022737"/>
    </source>
</evidence>
<dbReference type="EMBL" id="ML003142">
    <property type="protein sequence ID" value="RKP34595.1"/>
    <property type="molecule type" value="Genomic_DNA"/>
</dbReference>
<dbReference type="InterPro" id="IPR041367">
    <property type="entry name" value="Znf-CCCH_4"/>
</dbReference>
<protein>
    <recommendedName>
        <fullName evidence="6">C3H1-type domain-containing protein</fullName>
    </recommendedName>
</protein>
<keyword evidence="8" id="KW-1185">Reference proteome</keyword>
<feature type="domain" description="C3H1-type" evidence="6">
    <location>
        <begin position="70"/>
        <end position="98"/>
    </location>
</feature>
<dbReference type="PANTHER" id="PTHR46156:SF1">
    <property type="entry name" value="ZINC FINGER CCCH DOMAIN-CONTAINING PROTEIN 3"/>
    <property type="match status" value="1"/>
</dbReference>
<feature type="domain" description="C3H1-type" evidence="6">
    <location>
        <begin position="43"/>
        <end position="69"/>
    </location>
</feature>
<keyword evidence="3 5" id="KW-0863">Zinc-finger</keyword>